<feature type="coiled-coil region" evidence="2">
    <location>
        <begin position="109"/>
        <end position="164"/>
    </location>
</feature>
<dbReference type="Proteomes" id="UP001146469">
    <property type="component" value="Unassembled WGS sequence"/>
</dbReference>
<dbReference type="AlphaFoldDB" id="A0A9X3RHQ1"/>
<dbReference type="RefSeq" id="WP_269944712.1">
    <property type="nucleotide sequence ID" value="NZ_JAKMUT010000007.1"/>
</dbReference>
<reference evidence="4" key="1">
    <citation type="submission" date="2022-02" db="EMBL/GenBank/DDBJ databases">
        <title>Corynebacterium sp. from urogenital microbiome.</title>
        <authorList>
            <person name="Cappelli E.A."/>
            <person name="Ribeiro T.G."/>
            <person name="Peixe L."/>
        </authorList>
    </citation>
    <scope>NUCLEOTIDE SEQUENCE</scope>
    <source>
        <strain evidence="4">C8Ua_174</strain>
    </source>
</reference>
<organism evidence="4 5">
    <name type="scientific">Corynebacterium evansiae</name>
    <dbReference type="NCBI Taxonomy" id="2913499"/>
    <lineage>
        <taxon>Bacteria</taxon>
        <taxon>Bacillati</taxon>
        <taxon>Actinomycetota</taxon>
        <taxon>Actinomycetes</taxon>
        <taxon>Mycobacteriales</taxon>
        <taxon>Corynebacteriaceae</taxon>
        <taxon>Corynebacterium</taxon>
    </lineage>
</organism>
<dbReference type="Pfam" id="PF04012">
    <property type="entry name" value="PspA_IM30"/>
    <property type="match status" value="1"/>
</dbReference>
<dbReference type="EMBL" id="JAKMUT010000007">
    <property type="protein sequence ID" value="MCZ9290148.1"/>
    <property type="molecule type" value="Genomic_DNA"/>
</dbReference>
<sequence length="266" mass="29374">MANPFSKGWKYLMQSLDTKIEENADPHVQIQQATEAARKQHQQISESAARVIGNRNQLEMKMNRLQEDAEKLSGNARTAIQQADKAAADGDQAKANELNQTAELFASQLVTVEQQLEETKRLYSGAEEAARQAQQQQQQSAARLEDQMAQINQLRSQVDQAKMQEATANSMQQMDGLVQNDDVPTLDSVREKIEQRYAQALGSQELVENSVQGRMSEIESAGNDMRASSRLEEIRAQLNAENGANALEQGEGSGNGTGEAQGELER</sequence>
<evidence type="ECO:0000256" key="3">
    <source>
        <dbReference type="SAM" id="MobiDB-lite"/>
    </source>
</evidence>
<evidence type="ECO:0000256" key="1">
    <source>
        <dbReference type="ARBA" id="ARBA00043985"/>
    </source>
</evidence>
<protein>
    <submittedName>
        <fullName evidence="4">PspA/IM30 family protein</fullName>
    </submittedName>
</protein>
<feature type="region of interest" description="Disordered" evidence="3">
    <location>
        <begin position="238"/>
        <end position="266"/>
    </location>
</feature>
<accession>A0A9X3RHQ1</accession>
<gene>
    <name evidence="4" type="ORF">L8V00_08030</name>
</gene>
<evidence type="ECO:0000256" key="2">
    <source>
        <dbReference type="SAM" id="Coils"/>
    </source>
</evidence>
<comment type="caution">
    <text evidence="4">The sequence shown here is derived from an EMBL/GenBank/DDBJ whole genome shotgun (WGS) entry which is preliminary data.</text>
</comment>
<keyword evidence="5" id="KW-1185">Reference proteome</keyword>
<feature type="coiled-coil region" evidence="2">
    <location>
        <begin position="48"/>
        <end position="82"/>
    </location>
</feature>
<keyword evidence="2" id="KW-0175">Coiled coil</keyword>
<evidence type="ECO:0000313" key="5">
    <source>
        <dbReference type="Proteomes" id="UP001146469"/>
    </source>
</evidence>
<proteinExistence type="inferred from homology"/>
<dbReference type="InterPro" id="IPR007157">
    <property type="entry name" value="PspA_VIPP1"/>
</dbReference>
<name>A0A9X3RHQ1_9CORY</name>
<evidence type="ECO:0000313" key="4">
    <source>
        <dbReference type="EMBL" id="MCZ9290148.1"/>
    </source>
</evidence>
<comment type="similarity">
    <text evidence="1">Belongs to the PspA/Vipp/IM30 family.</text>
</comment>